<reference evidence="2" key="1">
    <citation type="journal article" date="2024" name="Front. Bioeng. Biotechnol.">
        <title>Genome-scale model development and genomic sequencing of the oleaginous clade Lipomyces.</title>
        <authorList>
            <person name="Czajka J.J."/>
            <person name="Han Y."/>
            <person name="Kim J."/>
            <person name="Mondo S.J."/>
            <person name="Hofstad B.A."/>
            <person name="Robles A."/>
            <person name="Haridas S."/>
            <person name="Riley R."/>
            <person name="LaButti K."/>
            <person name="Pangilinan J."/>
            <person name="Andreopoulos W."/>
            <person name="Lipzen A."/>
            <person name="Yan J."/>
            <person name="Wang M."/>
            <person name="Ng V."/>
            <person name="Grigoriev I.V."/>
            <person name="Spatafora J.W."/>
            <person name="Magnuson J.K."/>
            <person name="Baker S.E."/>
            <person name="Pomraning K.R."/>
        </authorList>
    </citation>
    <scope>NUCLEOTIDE SEQUENCE [LARGE SCALE GENOMIC DNA]</scope>
    <source>
        <strain evidence="2">CBS 7786</strain>
    </source>
</reference>
<keyword evidence="2" id="KW-1185">Reference proteome</keyword>
<dbReference type="Proteomes" id="UP001433508">
    <property type="component" value="Unassembled WGS sequence"/>
</dbReference>
<proteinExistence type="predicted"/>
<sequence>MDVKEKRKPLRWFLNIVNFLISQWFIVGIGVFVALAYKFPNVAKNHGHIRADISIEYGAVAIIFLISGMTIPRQKLIAQATHWQAHLLTQVISFVITPSIAFGIAAAIRAAHNPAVNDWILIGIIITGSTPTTVSSNVVMTREAKGNEYLSLIEVSAGNILGAFVTPALVQMYLGKHTGFHYGNPTNVISLSALYRQVMQQLGLTLFVPLFVGQVVQYLLPTQVKWVLATFKLAKVGSLCLLLLIWSSFSNSFASGAFEIVPHTSVIMICFLNIALYLVFTVICFLLCQFPGLPEKYRFSRPDTVSIMLCGAAKTVALGVPLINAQYQAAQDKVGLVSIPLVLYQGEQIFVAQLLVPLFRRWIVSEIEEKEEADLEYSDQLQVQQ</sequence>
<comment type="caution">
    <text evidence="1">The sequence shown here is derived from an EMBL/GenBank/DDBJ whole genome shotgun (WGS) entry which is preliminary data.</text>
</comment>
<dbReference type="EMBL" id="MU971365">
    <property type="protein sequence ID" value="KAK9237687.1"/>
    <property type="molecule type" value="Genomic_DNA"/>
</dbReference>
<protein>
    <submittedName>
        <fullName evidence="1">Sodium bile acid cotransporter</fullName>
    </submittedName>
</protein>
<name>A0ACC3T199_LIPKO</name>
<evidence type="ECO:0000313" key="1">
    <source>
        <dbReference type="EMBL" id="KAK9237687.1"/>
    </source>
</evidence>
<evidence type="ECO:0000313" key="2">
    <source>
        <dbReference type="Proteomes" id="UP001433508"/>
    </source>
</evidence>
<organism evidence="1 2">
    <name type="scientific">Lipomyces kononenkoae</name>
    <name type="common">Yeast</name>
    <dbReference type="NCBI Taxonomy" id="34357"/>
    <lineage>
        <taxon>Eukaryota</taxon>
        <taxon>Fungi</taxon>
        <taxon>Dikarya</taxon>
        <taxon>Ascomycota</taxon>
        <taxon>Saccharomycotina</taxon>
        <taxon>Lipomycetes</taxon>
        <taxon>Lipomycetales</taxon>
        <taxon>Lipomycetaceae</taxon>
        <taxon>Lipomyces</taxon>
    </lineage>
</organism>
<accession>A0ACC3T199</accession>
<gene>
    <name evidence="1" type="ORF">V1525DRAFT_432465</name>
</gene>